<dbReference type="EMBL" id="JBGFUD010015038">
    <property type="protein sequence ID" value="MFH4984054.1"/>
    <property type="molecule type" value="Genomic_DNA"/>
</dbReference>
<accession>A0ABD6F0G3</accession>
<proteinExistence type="predicted"/>
<dbReference type="AlphaFoldDB" id="A0ABD6F0G3"/>
<evidence type="ECO:0000313" key="2">
    <source>
        <dbReference type="Proteomes" id="UP001608902"/>
    </source>
</evidence>
<evidence type="ECO:0000313" key="1">
    <source>
        <dbReference type="EMBL" id="MFH4984054.1"/>
    </source>
</evidence>
<name>A0ABD6F0G3_9BILA</name>
<comment type="caution">
    <text evidence="1">The sequence shown here is derived from an EMBL/GenBank/DDBJ whole genome shotgun (WGS) entry which is preliminary data.</text>
</comment>
<organism evidence="1 2">
    <name type="scientific">Gnathostoma spinigerum</name>
    <dbReference type="NCBI Taxonomy" id="75299"/>
    <lineage>
        <taxon>Eukaryota</taxon>
        <taxon>Metazoa</taxon>
        <taxon>Ecdysozoa</taxon>
        <taxon>Nematoda</taxon>
        <taxon>Chromadorea</taxon>
        <taxon>Rhabditida</taxon>
        <taxon>Spirurina</taxon>
        <taxon>Gnathostomatomorpha</taxon>
        <taxon>Gnathostomatoidea</taxon>
        <taxon>Gnathostomatidae</taxon>
        <taxon>Gnathostoma</taxon>
    </lineage>
</organism>
<keyword evidence="2" id="KW-1185">Reference proteome</keyword>
<gene>
    <name evidence="1" type="ORF">AB6A40_010763</name>
</gene>
<dbReference type="Proteomes" id="UP001608902">
    <property type="component" value="Unassembled WGS sequence"/>
</dbReference>
<sequence>MNAVRGNKETKVRTIPFGAKMLSNMQSKSETWAKSKRILERLSIAKSVLGQTKKNMLFIDQNIRTRQHVRHGLSHVRHESYNQCFMNLRNIEPAQQINCTGTEDRQNGNCTVMEGRQNARLRIPQETYFTDMKKWTVLICEI</sequence>
<reference evidence="1 2" key="1">
    <citation type="submission" date="2024-08" db="EMBL/GenBank/DDBJ databases">
        <title>Gnathostoma spinigerum genome.</title>
        <authorList>
            <person name="Gonzalez-Bertolin B."/>
            <person name="Monzon S."/>
            <person name="Zaballos A."/>
            <person name="Jimenez P."/>
            <person name="Dekumyoy P."/>
            <person name="Varona S."/>
            <person name="Cuesta I."/>
            <person name="Sumanam S."/>
            <person name="Adisakwattana P."/>
            <person name="Gasser R.B."/>
            <person name="Hernandez-Gonzalez A."/>
            <person name="Young N.D."/>
            <person name="Perteguer M.J."/>
        </authorList>
    </citation>
    <scope>NUCLEOTIDE SEQUENCE [LARGE SCALE GENOMIC DNA]</scope>
    <source>
        <strain evidence="1">AL3</strain>
        <tissue evidence="1">Liver</tissue>
    </source>
</reference>
<protein>
    <submittedName>
        <fullName evidence="1">Uncharacterized protein</fullName>
    </submittedName>
</protein>